<dbReference type="EMBL" id="JAUJLE010000709">
    <property type="protein sequence ID" value="KAK0951312.1"/>
    <property type="molecule type" value="Genomic_DNA"/>
</dbReference>
<evidence type="ECO:0000313" key="1">
    <source>
        <dbReference type="EMBL" id="KAK0951312.1"/>
    </source>
</evidence>
<protein>
    <submittedName>
        <fullName evidence="1">Uncharacterized protein</fullName>
    </submittedName>
</protein>
<keyword evidence="2" id="KW-1185">Reference proteome</keyword>
<proteinExistence type="predicted"/>
<comment type="caution">
    <text evidence="1">The sequence shown here is derived from an EMBL/GenBank/DDBJ whole genome shotgun (WGS) entry which is preliminary data.</text>
</comment>
<organism evidence="1 2">
    <name type="scientific">Friedmanniomyces endolithicus</name>
    <dbReference type="NCBI Taxonomy" id="329885"/>
    <lineage>
        <taxon>Eukaryota</taxon>
        <taxon>Fungi</taxon>
        <taxon>Dikarya</taxon>
        <taxon>Ascomycota</taxon>
        <taxon>Pezizomycotina</taxon>
        <taxon>Dothideomycetes</taxon>
        <taxon>Dothideomycetidae</taxon>
        <taxon>Mycosphaerellales</taxon>
        <taxon>Teratosphaeriaceae</taxon>
        <taxon>Friedmanniomyces</taxon>
    </lineage>
</organism>
<dbReference type="AlphaFoldDB" id="A0AAN6H0Y3"/>
<reference evidence="1" key="1">
    <citation type="submission" date="2023-06" db="EMBL/GenBank/DDBJ databases">
        <title>Black Yeasts Isolated from many extreme environments.</title>
        <authorList>
            <person name="Coleine C."/>
            <person name="Stajich J.E."/>
            <person name="Selbmann L."/>
        </authorList>
    </citation>
    <scope>NUCLEOTIDE SEQUENCE</scope>
    <source>
        <strain evidence="1">CCFEE 5200</strain>
    </source>
</reference>
<dbReference type="Proteomes" id="UP001175353">
    <property type="component" value="Unassembled WGS sequence"/>
</dbReference>
<accession>A0AAN6H0Y3</accession>
<sequence length="347" mass="38222">MQAFGRLLASRRIKPSVEDGGFLHKITLTADIIQTMVERGVFAQPRVSMRIHDDRSVTSIVLFISANDALEPGGFPISGFPRIILNDSHGSTIRGKHQRAIVRRTSTVQTPRSGLGHPSANGKIFENRKSSAAIYPERHHSWDSWPSPASSTGWRLAGSGDVITNDSNGASQLRLSRESRVQVREPRIHSFVGGLRMSRAWAALDDLKDVEDWEALEDIAEHSLRTTVYAPPQQVILDPLEIHHKSALSLDRVSESNGNSGAQPHGEVAARAADEIRPAICRKSSESAPQVSPAWSATERYYSQRPLPPVPIQMQTSQVCQYRASDTLDSILTLYAQQAGDEANNVR</sequence>
<gene>
    <name evidence="1" type="ORF">LTR91_025071</name>
</gene>
<evidence type="ECO:0000313" key="2">
    <source>
        <dbReference type="Proteomes" id="UP001175353"/>
    </source>
</evidence>
<name>A0AAN6H0Y3_9PEZI</name>